<evidence type="ECO:0000259" key="5">
    <source>
        <dbReference type="Pfam" id="PF23770"/>
    </source>
</evidence>
<protein>
    <submittedName>
        <fullName evidence="9 10">Gem-associated protein 5</fullName>
    </submittedName>
</protein>
<feature type="region of interest" description="Disordered" evidence="4">
    <location>
        <begin position="710"/>
        <end position="729"/>
    </location>
</feature>
<dbReference type="Proteomes" id="UP000504618">
    <property type="component" value="Unplaced"/>
</dbReference>
<dbReference type="Gene3D" id="2.130.10.10">
    <property type="entry name" value="YVTN repeat-like/Quinoprotein amine dehydrogenase"/>
    <property type="match status" value="2"/>
</dbReference>
<evidence type="ECO:0000259" key="6">
    <source>
        <dbReference type="Pfam" id="PF23774"/>
    </source>
</evidence>
<dbReference type="PROSITE" id="PS50082">
    <property type="entry name" value="WD_REPEATS_2"/>
    <property type="match status" value="2"/>
</dbReference>
<dbReference type="InterPro" id="IPR056424">
    <property type="entry name" value="Beta-prop_GEMI5_2nd"/>
</dbReference>
<dbReference type="RefSeq" id="XP_024882718.1">
    <property type="nucleotide sequence ID" value="XM_025026950.1"/>
</dbReference>
<dbReference type="SUPFAM" id="SSF50978">
    <property type="entry name" value="WD40 repeat-like"/>
    <property type="match status" value="2"/>
</dbReference>
<feature type="domain" description="Gem-associated protein 5 TPR" evidence="6">
    <location>
        <begin position="793"/>
        <end position="997"/>
    </location>
</feature>
<evidence type="ECO:0000256" key="2">
    <source>
        <dbReference type="ARBA" id="ARBA00022737"/>
    </source>
</evidence>
<keyword evidence="2" id="KW-0677">Repeat</keyword>
<evidence type="ECO:0000313" key="9">
    <source>
        <dbReference type="RefSeq" id="XP_024882717.1"/>
    </source>
</evidence>
<dbReference type="Pfam" id="PF23774">
    <property type="entry name" value="TPR_GEMI5"/>
    <property type="match status" value="1"/>
</dbReference>
<name>A0A6J1QQA2_9HYME</name>
<dbReference type="Pfam" id="PF23775">
    <property type="entry name" value="Beta-prop_RIG_2nd"/>
    <property type="match status" value="1"/>
</dbReference>
<dbReference type="InterPro" id="IPR052640">
    <property type="entry name" value="Gemin-5"/>
</dbReference>
<dbReference type="InterPro" id="IPR056432">
    <property type="entry name" value="Beta-prop_GEMI5_1st"/>
</dbReference>
<dbReference type="GO" id="GO:0032797">
    <property type="term" value="C:SMN complex"/>
    <property type="evidence" value="ECO:0007669"/>
    <property type="project" value="TreeGrafter"/>
</dbReference>
<keyword evidence="1 3" id="KW-0853">WD repeat</keyword>
<dbReference type="PANTHER" id="PTHR46362">
    <property type="entry name" value="GEM-ASSOCIATED PROTEIN 5"/>
    <property type="match status" value="1"/>
</dbReference>
<dbReference type="SMART" id="SM00320">
    <property type="entry name" value="WD40"/>
    <property type="match status" value="9"/>
</dbReference>
<dbReference type="Pfam" id="PF23770">
    <property type="entry name" value="Beta-prop_RIG_1st"/>
    <property type="match status" value="1"/>
</dbReference>
<dbReference type="RefSeq" id="XP_024882720.1">
    <property type="nucleotide sequence ID" value="XM_025026952.1"/>
</dbReference>
<evidence type="ECO:0000256" key="3">
    <source>
        <dbReference type="PROSITE-ProRule" id="PRU00221"/>
    </source>
</evidence>
<dbReference type="PROSITE" id="PS00678">
    <property type="entry name" value="WD_REPEATS_1"/>
    <property type="match status" value="1"/>
</dbReference>
<accession>A0A6J1QQA2</accession>
<feature type="repeat" description="WD" evidence="3">
    <location>
        <begin position="612"/>
        <end position="654"/>
    </location>
</feature>
<keyword evidence="8" id="KW-1185">Reference proteome</keyword>
<evidence type="ECO:0000313" key="8">
    <source>
        <dbReference type="Proteomes" id="UP000504618"/>
    </source>
</evidence>
<dbReference type="OrthoDB" id="7326421at2759"/>
<dbReference type="RefSeq" id="XP_024882717.1">
    <property type="nucleotide sequence ID" value="XM_025026949.1"/>
</dbReference>
<reference evidence="9 10" key="1">
    <citation type="submission" date="2025-04" db="UniProtKB">
        <authorList>
            <consortium name="RefSeq"/>
        </authorList>
    </citation>
    <scope>IDENTIFICATION</scope>
    <source>
        <tissue evidence="9 10">Whole body</tissue>
    </source>
</reference>
<evidence type="ECO:0000259" key="7">
    <source>
        <dbReference type="Pfam" id="PF23775"/>
    </source>
</evidence>
<dbReference type="InterPro" id="IPR019775">
    <property type="entry name" value="WD40_repeat_CS"/>
</dbReference>
<dbReference type="GO" id="GO:0005634">
    <property type="term" value="C:nucleus"/>
    <property type="evidence" value="ECO:0007669"/>
    <property type="project" value="TreeGrafter"/>
</dbReference>
<dbReference type="GO" id="GO:0003730">
    <property type="term" value="F:mRNA 3'-UTR binding"/>
    <property type="evidence" value="ECO:0007669"/>
    <property type="project" value="TreeGrafter"/>
</dbReference>
<evidence type="ECO:0000313" key="10">
    <source>
        <dbReference type="RefSeq" id="XP_024882718.1"/>
    </source>
</evidence>
<feature type="domain" description="Gem-associated protein 5 second beta-propeller" evidence="7">
    <location>
        <begin position="372"/>
        <end position="679"/>
    </location>
</feature>
<dbReference type="CTD" id="37335"/>
<evidence type="ECO:0000256" key="4">
    <source>
        <dbReference type="SAM" id="MobiDB-lite"/>
    </source>
</evidence>
<proteinExistence type="predicted"/>
<evidence type="ECO:0000256" key="1">
    <source>
        <dbReference type="ARBA" id="ARBA00022574"/>
    </source>
</evidence>
<organism evidence="8 11">
    <name type="scientific">Temnothorax curvispinosus</name>
    <dbReference type="NCBI Taxonomy" id="300111"/>
    <lineage>
        <taxon>Eukaryota</taxon>
        <taxon>Metazoa</taxon>
        <taxon>Ecdysozoa</taxon>
        <taxon>Arthropoda</taxon>
        <taxon>Hexapoda</taxon>
        <taxon>Insecta</taxon>
        <taxon>Pterygota</taxon>
        <taxon>Neoptera</taxon>
        <taxon>Endopterygota</taxon>
        <taxon>Hymenoptera</taxon>
        <taxon>Apocrita</taxon>
        <taxon>Aculeata</taxon>
        <taxon>Formicoidea</taxon>
        <taxon>Formicidae</taxon>
        <taxon>Myrmicinae</taxon>
        <taxon>Temnothorax</taxon>
    </lineage>
</organism>
<dbReference type="GO" id="GO:0000387">
    <property type="term" value="P:spliceosomal snRNP assembly"/>
    <property type="evidence" value="ECO:0007669"/>
    <property type="project" value="TreeGrafter"/>
</dbReference>
<sequence>MNEVTLPPSPNWYLSNVLACSSRGTVAWGARNFIVIAKPKEDNVMQYSIIKDYFKDKVTALAFCPKLENSDSPELLICGGDDNKARVWNVDTLELLVEFPFAEGSKLIVGVDWSAKDSNLACAVNSDGLLMYCNIQYQTCKIVPLGKLTATCLACCPHDSGLVAIGTKSGLVYIVQKETILYKMRGHNEDIVSLSWCPSDMNVLNGGNKRDLLLASGAKDRSVFIWRAGRDGRYETVIHLPSTPIMAISHKSKLSGTNGTWIAVCWAKPNMLLTSSLWGELLSWDLSSNKDKPEYKLFHTFHNRGLFSIATVPKYDAISDDLKTDSELRVWSLAQDRWVICCKRDSDPTKSAILEHKIPTQGGFVYCMSACPIDTSRIAFGAGDMMLRLWNLSEPHATTFDVVMHWQKIKGKIRAVSWSPEDESTIAFGTGEGRVGVFDAIGTNKPPILYRQYHRNTIYKLEWAKLKSESFLFSCAEGELVAYKKSAPSDEPMSVIKEGCLEFSWKSDLCLATALENGSIIFYDQKLRKRGNSIHILRAMVNCLAWHPESTMADKCMSPIANYLAVASDSCSIMVFDMSKLIKELEATGAEDVIDNDDDSQQRTMHRIVATLNGHSEKVVCLAWSPHFSGHLVSGSYDNTAQVWNVEKQELMGTYVGHDGPVLCCMWSPLKPQLIMTGSSDFTLHIWNYTLPAQSPKQLSDIKAIKRKHKQQKKLTKNKTDDLESNSTIPANQPAEVASTKLQVPPPKKKERKSYFSTYNKVISDKSQILNFIKYDIRSNHIEEDDAITKSSLFCEKKEDLLTLISNEKLTQDNSDVVTEMDMWCDDLKNNLISAAKDHQLNDFLVSLAPNVSAKVWKEMCEAYAHQLVIQNNPEKAVSYLLAVHKIYEAIEVFINAKMFKEAYALARCKLDAADTFINKILESWAEWATYKGQLEQAAQCHVKLGYFDKAAKVLSRRKDIHCLEVASELAFLSGDEGYGTSLAVDAMTRALMKSDWSKAHSLIADMRQVQYLNVHINAHEMIMSTFSNQTELGMMRMWLEGKESTGMLQALEEKFGFSYYGALRKKDDTNIVFKNLTNDKVMQINISYQIAMAATCDTKEMRLKYLTMALGNVHEFENRATKCGVTIKEGFFTHVLTKLDTKKPTDEDSIYAKSNYPVSQSIRAYLCIGLLNWLTKYLEELSIEEETQFVQLMLDLLEDTINETSLSHQIKISKHNQLEDKLMAFAAETKDEIQNGDYRNIEEEAEKLKLDINKFNEERVCIPNPNIVFHKACLIADRLKDSDKLLQFLEELRKEVKKFGMEQSLSENL</sequence>
<dbReference type="InterPro" id="IPR015943">
    <property type="entry name" value="WD40/YVTN_repeat-like_dom_sf"/>
</dbReference>
<gene>
    <name evidence="9 10 11" type="primary">LOC112461633</name>
</gene>
<feature type="domain" description="Gem-associated protein 5 first beta-propeller" evidence="5">
    <location>
        <begin position="125"/>
        <end position="197"/>
    </location>
</feature>
<evidence type="ECO:0000313" key="11">
    <source>
        <dbReference type="RefSeq" id="XP_024882720.1"/>
    </source>
</evidence>
<dbReference type="InterPro" id="IPR001680">
    <property type="entry name" value="WD40_rpt"/>
</dbReference>
<dbReference type="InterPro" id="IPR036322">
    <property type="entry name" value="WD40_repeat_dom_sf"/>
</dbReference>
<feature type="repeat" description="WD" evidence="3">
    <location>
        <begin position="655"/>
        <end position="688"/>
    </location>
</feature>
<dbReference type="PROSITE" id="PS50294">
    <property type="entry name" value="WD_REPEATS_REGION"/>
    <property type="match status" value="2"/>
</dbReference>
<dbReference type="InterPro" id="IPR056421">
    <property type="entry name" value="TPR_GEMI5"/>
</dbReference>
<dbReference type="PANTHER" id="PTHR46362:SF1">
    <property type="entry name" value="GEM-ASSOCIATED PROTEIN 5"/>
    <property type="match status" value="1"/>
</dbReference>
<dbReference type="GeneID" id="112461633"/>
<dbReference type="Pfam" id="PF00400">
    <property type="entry name" value="WD40"/>
    <property type="match status" value="1"/>
</dbReference>